<dbReference type="AlphaFoldDB" id="A0A0X8X8W2"/>
<proteinExistence type="predicted"/>
<evidence type="ECO:0000256" key="1">
    <source>
        <dbReference type="SAM" id="MobiDB-lite"/>
    </source>
</evidence>
<dbReference type="EMBL" id="AP017372">
    <property type="protein sequence ID" value="BAU57574.1"/>
    <property type="molecule type" value="Genomic_DNA"/>
</dbReference>
<dbReference type="Gene3D" id="3.30.70.1070">
    <property type="entry name" value="Sporulation related repeat"/>
    <property type="match status" value="1"/>
</dbReference>
<dbReference type="Pfam" id="PF13401">
    <property type="entry name" value="AAA_22"/>
    <property type="match status" value="1"/>
</dbReference>
<dbReference type="GO" id="GO:0042834">
    <property type="term" value="F:peptidoglycan binding"/>
    <property type="evidence" value="ECO:0007669"/>
    <property type="project" value="InterPro"/>
</dbReference>
<dbReference type="InterPro" id="IPR036680">
    <property type="entry name" value="SPOR-like_sf"/>
</dbReference>
<dbReference type="Proteomes" id="UP000218890">
    <property type="component" value="Chromosome"/>
</dbReference>
<dbReference type="InterPro" id="IPR027417">
    <property type="entry name" value="P-loop_NTPase"/>
</dbReference>
<dbReference type="PROSITE" id="PS51724">
    <property type="entry name" value="SPOR"/>
    <property type="match status" value="1"/>
</dbReference>
<dbReference type="RefSeq" id="WP_096408740.1">
    <property type="nucleotide sequence ID" value="NZ_AP017372.2"/>
</dbReference>
<protein>
    <submittedName>
        <fullName evidence="3">DamX</fullName>
    </submittedName>
</protein>
<evidence type="ECO:0000313" key="4">
    <source>
        <dbReference type="Proteomes" id="UP000218890"/>
    </source>
</evidence>
<feature type="domain" description="SPOR" evidence="2">
    <location>
        <begin position="472"/>
        <end position="550"/>
    </location>
</feature>
<gene>
    <name evidence="3" type="ORF">HH1059_08810</name>
</gene>
<name>A0A0X8X8W2_HALHR</name>
<feature type="compositionally biased region" description="Acidic residues" evidence="1">
    <location>
        <begin position="404"/>
        <end position="416"/>
    </location>
</feature>
<sequence>MATQPGNELKFSEEGLYRLGLTGQPFADPLPQFEDTARITQLNVALSLLQSGERVVFVRASAGLGKTTFLQRLIELQPPGLQMTYMQAAPTTTAEELFANLRACMENDPELAATSIDRSQIKHKIKGARRAGTRPVIVIDDAEQLPEQTSSELISLWSELDRSGEGFGIVLATNQNQEGKARKGRTSLDSLLPQERIHTTHLFPFNEQQTDAYLEHRLTSAGAEPDLLSKKEKQAIFYDSDGYPSAIHHHAYRTLSDRLAKRYDDLPSATSPIKKGDKRLRWPLLAGSGAAIFCAGAAWYVSGTDIFSISEPDLDITAQPPTENGTANTSEPPEGTPLQGGDSESEALRDDGEAPYDLTMPSQYSFSRELRADLETESDQVDDDLQDDSPSLEEEAAETGHEEPEAEDEQTQDIAAEDDHEHELQQDEAEPLDEDPEVAAATEETAPDEQEQLAAAEADDPEDQDTNQWLEEQNSEHFTIQLLGARNRDSVVNYAEEHGLNEDTQIIESRREGEPWYILVYGSHEDRTAANTQINQLPDEVRRFGPWARTFSSIEEAIDN</sequence>
<dbReference type="InterPro" id="IPR052026">
    <property type="entry name" value="ExeA_AAA_ATPase_DNA-bind"/>
</dbReference>
<dbReference type="KEGG" id="hhk:HH1059_08810"/>
<dbReference type="OrthoDB" id="6189127at2"/>
<reference evidence="3" key="1">
    <citation type="submission" date="2016-02" db="EMBL/GenBank/DDBJ databases">
        <title>Halorhodospira halochloris DSM-1059 complete genome, version 2.</title>
        <authorList>
            <person name="Tsukatani Y."/>
        </authorList>
    </citation>
    <scope>NUCLEOTIDE SEQUENCE</scope>
    <source>
        <strain evidence="3">DSM 1059</strain>
    </source>
</reference>
<evidence type="ECO:0000259" key="2">
    <source>
        <dbReference type="PROSITE" id="PS51724"/>
    </source>
</evidence>
<evidence type="ECO:0000313" key="3">
    <source>
        <dbReference type="EMBL" id="BAU57574.1"/>
    </source>
</evidence>
<dbReference type="Gene3D" id="1.10.8.60">
    <property type="match status" value="1"/>
</dbReference>
<feature type="compositionally biased region" description="Acidic residues" evidence="1">
    <location>
        <begin position="426"/>
        <end position="437"/>
    </location>
</feature>
<dbReference type="PANTHER" id="PTHR35894:SF1">
    <property type="entry name" value="PHOSPHORIBULOKINASE _ URIDINE KINASE FAMILY"/>
    <property type="match status" value="1"/>
</dbReference>
<dbReference type="PANTHER" id="PTHR35894">
    <property type="entry name" value="GENERAL SECRETION PATHWAY PROTEIN A-RELATED"/>
    <property type="match status" value="1"/>
</dbReference>
<feature type="region of interest" description="Disordered" evidence="1">
    <location>
        <begin position="314"/>
        <end position="472"/>
    </location>
</feature>
<dbReference type="SUPFAM" id="SSF52540">
    <property type="entry name" value="P-loop containing nucleoside triphosphate hydrolases"/>
    <property type="match status" value="1"/>
</dbReference>
<feature type="compositionally biased region" description="Polar residues" evidence="1">
    <location>
        <begin position="319"/>
        <end position="331"/>
    </location>
</feature>
<dbReference type="GO" id="GO:0016887">
    <property type="term" value="F:ATP hydrolysis activity"/>
    <property type="evidence" value="ECO:0007669"/>
    <property type="project" value="InterPro"/>
</dbReference>
<feature type="compositionally biased region" description="Acidic residues" evidence="1">
    <location>
        <begin position="445"/>
        <end position="465"/>
    </location>
</feature>
<organism evidence="3 4">
    <name type="scientific">Halorhodospira halochloris</name>
    <name type="common">Ectothiorhodospira halochloris</name>
    <dbReference type="NCBI Taxonomy" id="1052"/>
    <lineage>
        <taxon>Bacteria</taxon>
        <taxon>Pseudomonadati</taxon>
        <taxon>Pseudomonadota</taxon>
        <taxon>Gammaproteobacteria</taxon>
        <taxon>Chromatiales</taxon>
        <taxon>Ectothiorhodospiraceae</taxon>
        <taxon>Halorhodospira</taxon>
    </lineage>
</organism>
<keyword evidence="4" id="KW-1185">Reference proteome</keyword>
<dbReference type="Pfam" id="PF05036">
    <property type="entry name" value="SPOR"/>
    <property type="match status" value="1"/>
</dbReference>
<dbReference type="InterPro" id="IPR007730">
    <property type="entry name" value="SPOR-like_dom"/>
</dbReference>
<dbReference type="InterPro" id="IPR049945">
    <property type="entry name" value="AAA_22"/>
</dbReference>
<feature type="compositionally biased region" description="Acidic residues" evidence="1">
    <location>
        <begin position="375"/>
        <end position="397"/>
    </location>
</feature>
<accession>A0A0X8X8W2</accession>
<dbReference type="Gene3D" id="3.40.50.300">
    <property type="entry name" value="P-loop containing nucleotide triphosphate hydrolases"/>
    <property type="match status" value="1"/>
</dbReference>